<feature type="transmembrane region" description="Helical" evidence="19">
    <location>
        <begin position="47"/>
        <end position="70"/>
    </location>
</feature>
<keyword evidence="21" id="KW-1185">Reference proteome</keyword>
<evidence type="ECO:0000256" key="14">
    <source>
        <dbReference type="ARBA" id="ARBA00025228"/>
    </source>
</evidence>
<keyword evidence="13 19" id="KW-0472">Membrane</keyword>
<dbReference type="EC" id="2.7.8.26" evidence="5 19"/>
<reference evidence="20 21" key="1">
    <citation type="submission" date="2018-06" db="EMBL/GenBank/DDBJ databases">
        <title>Phytoactinopolyspora halophila sp. nov., a novel halophilic actinomycete isolated from a saline soil in China.</title>
        <authorList>
            <person name="Tang S.-K."/>
        </authorList>
    </citation>
    <scope>NUCLEOTIDE SEQUENCE [LARGE SCALE GENOMIC DNA]</scope>
    <source>
        <strain evidence="20 21">YIM 96934</strain>
    </source>
</reference>
<comment type="subcellular location">
    <subcellularLocation>
        <location evidence="2 19">Cell membrane</location>
        <topology evidence="2 19">Multi-pass membrane protein</topology>
    </subcellularLocation>
</comment>
<feature type="transmembrane region" description="Helical" evidence="19">
    <location>
        <begin position="243"/>
        <end position="265"/>
    </location>
</feature>
<comment type="function">
    <text evidence="14 19">Joins adenosylcobinamide-GDP and alpha-ribazole to generate adenosylcobalamin (Ado-cobalamin). Also synthesizes adenosylcobalamin 5'-phosphate from adenosylcobinamide-GDP and alpha-ribazole 5'-phosphate.</text>
</comment>
<keyword evidence="9 19" id="KW-0808">Transferase</keyword>
<evidence type="ECO:0000256" key="17">
    <source>
        <dbReference type="ARBA" id="ARBA00048623"/>
    </source>
</evidence>
<gene>
    <name evidence="19" type="primary">cobS</name>
    <name evidence="20" type="ORF">DPM12_11120</name>
</gene>
<dbReference type="UniPathway" id="UPA00148">
    <property type="reaction ID" value="UER00238"/>
</dbReference>
<keyword evidence="8 19" id="KW-0169">Cobalamin biosynthesis</keyword>
<comment type="pathway">
    <text evidence="3 19">Cofactor biosynthesis; adenosylcobalamin biosynthesis; adenosylcobalamin from cob(II)yrinate a,c-diamide: step 7/7.</text>
</comment>
<accession>A0A329QRJ0</accession>
<comment type="similarity">
    <text evidence="4 19">Belongs to the CobS family.</text>
</comment>
<dbReference type="Proteomes" id="UP000250462">
    <property type="component" value="Unassembled WGS sequence"/>
</dbReference>
<evidence type="ECO:0000313" key="21">
    <source>
        <dbReference type="Proteomes" id="UP000250462"/>
    </source>
</evidence>
<dbReference type="PANTHER" id="PTHR34148:SF1">
    <property type="entry name" value="ADENOSYLCOBINAMIDE-GDP RIBAZOLETRANSFERASE"/>
    <property type="match status" value="1"/>
</dbReference>
<comment type="caution">
    <text evidence="20">The sequence shown here is derived from an EMBL/GenBank/DDBJ whole genome shotgun (WGS) entry which is preliminary data.</text>
</comment>
<comment type="cofactor">
    <cofactor evidence="1 19">
        <name>Mg(2+)</name>
        <dbReference type="ChEBI" id="CHEBI:18420"/>
    </cofactor>
</comment>
<dbReference type="AlphaFoldDB" id="A0A329QRJ0"/>
<sequence>MDAWRLSVGTLTTVPIGAPIAVGSRVAASAMVLAPVTALLLAVPAGMVFWIALVSGTGSLVAAVLVVVTLRLGDRAFHLDGLADTADGLAASYDRERSLAVMRTGDTGPAGVVAVVMVLMAQIAGAAHLGTVGLAGGTEVAAGAGVAGSVVVSRAMLTLGCVRGVPAARPDGLGAVVAGTVGRLRAAGLLLLVSVIFGGVLLAADPSAEMISSWSAPVALGVAGAATALVLRRCIQRFGGISGDVLGAIVEMALAASLLTLAALAG</sequence>
<name>A0A329QRJ0_9ACTN</name>
<dbReference type="InterPro" id="IPR003805">
    <property type="entry name" value="CobS"/>
</dbReference>
<evidence type="ECO:0000256" key="9">
    <source>
        <dbReference type="ARBA" id="ARBA00022679"/>
    </source>
</evidence>
<evidence type="ECO:0000256" key="15">
    <source>
        <dbReference type="ARBA" id="ARBA00032605"/>
    </source>
</evidence>
<feature type="transmembrane region" description="Helical" evidence="19">
    <location>
        <begin position="112"/>
        <end position="135"/>
    </location>
</feature>
<comment type="catalytic activity">
    <reaction evidence="18 19">
        <text>alpha-ribazole 5'-phosphate + adenosylcob(III)inamide-GDP = adenosylcob(III)alamin 5'-phosphate + GMP + H(+)</text>
        <dbReference type="Rhea" id="RHEA:23560"/>
        <dbReference type="ChEBI" id="CHEBI:15378"/>
        <dbReference type="ChEBI" id="CHEBI:57918"/>
        <dbReference type="ChEBI" id="CHEBI:58115"/>
        <dbReference type="ChEBI" id="CHEBI:60487"/>
        <dbReference type="ChEBI" id="CHEBI:60493"/>
        <dbReference type="EC" id="2.7.8.26"/>
    </reaction>
</comment>
<dbReference type="EMBL" id="QMIG01000009">
    <property type="protein sequence ID" value="RAW14229.1"/>
    <property type="molecule type" value="Genomic_DNA"/>
</dbReference>
<organism evidence="20 21">
    <name type="scientific">Phytoactinopolyspora halophila</name>
    <dbReference type="NCBI Taxonomy" id="1981511"/>
    <lineage>
        <taxon>Bacteria</taxon>
        <taxon>Bacillati</taxon>
        <taxon>Actinomycetota</taxon>
        <taxon>Actinomycetes</taxon>
        <taxon>Jiangellales</taxon>
        <taxon>Jiangellaceae</taxon>
        <taxon>Phytoactinopolyspora</taxon>
    </lineage>
</organism>
<keyword evidence="12 19" id="KW-1133">Transmembrane helix</keyword>
<dbReference type="GO" id="GO:0009236">
    <property type="term" value="P:cobalamin biosynthetic process"/>
    <property type="evidence" value="ECO:0007669"/>
    <property type="project" value="UniProtKB-UniRule"/>
</dbReference>
<evidence type="ECO:0000256" key="18">
    <source>
        <dbReference type="ARBA" id="ARBA00049504"/>
    </source>
</evidence>
<dbReference type="GO" id="GO:0008818">
    <property type="term" value="F:cobalamin 5'-phosphate synthase activity"/>
    <property type="evidence" value="ECO:0007669"/>
    <property type="project" value="UniProtKB-UniRule"/>
</dbReference>
<evidence type="ECO:0000256" key="8">
    <source>
        <dbReference type="ARBA" id="ARBA00022573"/>
    </source>
</evidence>
<evidence type="ECO:0000256" key="6">
    <source>
        <dbReference type="ARBA" id="ARBA00015850"/>
    </source>
</evidence>
<evidence type="ECO:0000313" key="20">
    <source>
        <dbReference type="EMBL" id="RAW14229.1"/>
    </source>
</evidence>
<comment type="catalytic activity">
    <reaction evidence="17 19">
        <text>alpha-ribazole + adenosylcob(III)inamide-GDP = adenosylcob(III)alamin + GMP + H(+)</text>
        <dbReference type="Rhea" id="RHEA:16049"/>
        <dbReference type="ChEBI" id="CHEBI:10329"/>
        <dbReference type="ChEBI" id="CHEBI:15378"/>
        <dbReference type="ChEBI" id="CHEBI:18408"/>
        <dbReference type="ChEBI" id="CHEBI:58115"/>
        <dbReference type="ChEBI" id="CHEBI:60487"/>
        <dbReference type="EC" id="2.7.8.26"/>
    </reaction>
</comment>
<dbReference type="HAMAP" id="MF_00719">
    <property type="entry name" value="CobS"/>
    <property type="match status" value="1"/>
</dbReference>
<evidence type="ECO:0000256" key="2">
    <source>
        <dbReference type="ARBA" id="ARBA00004651"/>
    </source>
</evidence>
<protein>
    <recommendedName>
        <fullName evidence="6 19">Adenosylcobinamide-GDP ribazoletransferase</fullName>
        <ecNumber evidence="5 19">2.7.8.26</ecNumber>
    </recommendedName>
    <alternativeName>
        <fullName evidence="16 19">Cobalamin synthase</fullName>
    </alternativeName>
    <alternativeName>
        <fullName evidence="15 19">Cobalamin-5'-phosphate synthase</fullName>
    </alternativeName>
</protein>
<proteinExistence type="inferred from homology"/>
<evidence type="ECO:0000256" key="3">
    <source>
        <dbReference type="ARBA" id="ARBA00004663"/>
    </source>
</evidence>
<feature type="transmembrane region" description="Helical" evidence="19">
    <location>
        <begin position="186"/>
        <end position="204"/>
    </location>
</feature>
<feature type="transmembrane region" description="Helical" evidence="19">
    <location>
        <begin position="210"/>
        <end position="231"/>
    </location>
</feature>
<evidence type="ECO:0000256" key="12">
    <source>
        <dbReference type="ARBA" id="ARBA00022989"/>
    </source>
</evidence>
<evidence type="ECO:0000256" key="4">
    <source>
        <dbReference type="ARBA" id="ARBA00010561"/>
    </source>
</evidence>
<keyword evidence="7 19" id="KW-1003">Cell membrane</keyword>
<evidence type="ECO:0000256" key="19">
    <source>
        <dbReference type="HAMAP-Rule" id="MF_00719"/>
    </source>
</evidence>
<evidence type="ECO:0000256" key="1">
    <source>
        <dbReference type="ARBA" id="ARBA00001946"/>
    </source>
</evidence>
<evidence type="ECO:0000256" key="16">
    <source>
        <dbReference type="ARBA" id="ARBA00032853"/>
    </source>
</evidence>
<dbReference type="OrthoDB" id="9794223at2"/>
<dbReference type="Pfam" id="PF02654">
    <property type="entry name" value="CobS"/>
    <property type="match status" value="1"/>
</dbReference>
<keyword evidence="11 19" id="KW-0460">Magnesium</keyword>
<keyword evidence="10 19" id="KW-0812">Transmembrane</keyword>
<dbReference type="GO" id="GO:0051073">
    <property type="term" value="F:adenosylcobinamide-GDP ribazoletransferase activity"/>
    <property type="evidence" value="ECO:0007669"/>
    <property type="project" value="UniProtKB-UniRule"/>
</dbReference>
<dbReference type="GO" id="GO:0005886">
    <property type="term" value="C:plasma membrane"/>
    <property type="evidence" value="ECO:0007669"/>
    <property type="project" value="UniProtKB-SubCell"/>
</dbReference>
<evidence type="ECO:0000256" key="10">
    <source>
        <dbReference type="ARBA" id="ARBA00022692"/>
    </source>
</evidence>
<evidence type="ECO:0000256" key="5">
    <source>
        <dbReference type="ARBA" id="ARBA00013200"/>
    </source>
</evidence>
<dbReference type="PANTHER" id="PTHR34148">
    <property type="entry name" value="ADENOSYLCOBINAMIDE-GDP RIBAZOLETRANSFERASE"/>
    <property type="match status" value="1"/>
</dbReference>
<evidence type="ECO:0000256" key="11">
    <source>
        <dbReference type="ARBA" id="ARBA00022842"/>
    </source>
</evidence>
<evidence type="ECO:0000256" key="13">
    <source>
        <dbReference type="ARBA" id="ARBA00023136"/>
    </source>
</evidence>
<feature type="transmembrane region" description="Helical" evidence="19">
    <location>
        <begin position="141"/>
        <end position="165"/>
    </location>
</feature>
<evidence type="ECO:0000256" key="7">
    <source>
        <dbReference type="ARBA" id="ARBA00022475"/>
    </source>
</evidence>